<keyword evidence="3" id="KW-1185">Reference proteome</keyword>
<evidence type="ECO:0000313" key="2">
    <source>
        <dbReference type="EMBL" id="NIJ54005.1"/>
    </source>
</evidence>
<dbReference type="PANTHER" id="PTHR33988">
    <property type="entry name" value="ENDORIBONUCLEASE MAZF-RELATED"/>
    <property type="match status" value="1"/>
</dbReference>
<dbReference type="EC" id="3.1.-.-" evidence="1"/>
<comment type="similarity">
    <text evidence="1">Belongs to the PemK/MazF family.</text>
</comment>
<accession>A0ABX0UQY8</accession>
<dbReference type="InterPro" id="IPR003477">
    <property type="entry name" value="PemK-like"/>
</dbReference>
<gene>
    <name evidence="2" type="ORF">FHS68_003187</name>
</gene>
<organism evidence="2 3">
    <name type="scientific">Dyadobacter arcticus</name>
    <dbReference type="NCBI Taxonomy" id="1078754"/>
    <lineage>
        <taxon>Bacteria</taxon>
        <taxon>Pseudomonadati</taxon>
        <taxon>Bacteroidota</taxon>
        <taxon>Cytophagia</taxon>
        <taxon>Cytophagales</taxon>
        <taxon>Spirosomataceae</taxon>
        <taxon>Dyadobacter</taxon>
    </lineage>
</organism>
<dbReference type="InterPro" id="IPR011067">
    <property type="entry name" value="Plasmid_toxin/cell-grow_inhib"/>
</dbReference>
<keyword evidence="1" id="KW-0255">Endonuclease</keyword>
<name>A0ABX0UQY8_9BACT</name>
<comment type="function">
    <text evidence="1">Toxic component of a type II toxin-antitoxin (TA) system.</text>
</comment>
<dbReference type="Pfam" id="PF02452">
    <property type="entry name" value="PemK_toxin"/>
    <property type="match status" value="1"/>
</dbReference>
<keyword evidence="1" id="KW-0540">Nuclease</keyword>
<dbReference type="Gene3D" id="2.30.30.110">
    <property type="match status" value="1"/>
</dbReference>
<dbReference type="Proteomes" id="UP001179181">
    <property type="component" value="Unassembled WGS sequence"/>
</dbReference>
<sequence>MVVKRFEIYYVNLNPIVGSEIKKIRPCLVISPDDVNKFINTVIVAPLTSTFKSYPTRINCQVDGKAGQIAIDQMRAVDKVRLIKKIGILDEETSGTVLKVINEFFA</sequence>
<proteinExistence type="inferred from homology"/>
<evidence type="ECO:0000313" key="3">
    <source>
        <dbReference type="Proteomes" id="UP001179181"/>
    </source>
</evidence>
<dbReference type="PANTHER" id="PTHR33988:SF2">
    <property type="entry name" value="ENDORIBONUCLEASE MAZF"/>
    <property type="match status" value="1"/>
</dbReference>
<evidence type="ECO:0000256" key="1">
    <source>
        <dbReference type="PIRNR" id="PIRNR033490"/>
    </source>
</evidence>
<keyword evidence="1 2" id="KW-0378">Hydrolase</keyword>
<dbReference type="SUPFAM" id="SSF50118">
    <property type="entry name" value="Cell growth inhibitor/plasmid maintenance toxic component"/>
    <property type="match status" value="1"/>
</dbReference>
<reference evidence="2 3" key="1">
    <citation type="submission" date="2020-03" db="EMBL/GenBank/DDBJ databases">
        <title>Genomic Encyclopedia of Type Strains, Phase IV (KMG-IV): sequencing the most valuable type-strain genomes for metagenomic binning, comparative biology and taxonomic classification.</title>
        <authorList>
            <person name="Goeker M."/>
        </authorList>
    </citation>
    <scope>NUCLEOTIDE SEQUENCE [LARGE SCALE GENOMIC DNA]</scope>
    <source>
        <strain evidence="2 3">DSM 102865</strain>
    </source>
</reference>
<comment type="caution">
    <text evidence="2">The sequence shown here is derived from an EMBL/GenBank/DDBJ whole genome shotgun (WGS) entry which is preliminary data.</text>
</comment>
<dbReference type="EMBL" id="JAASQJ010000003">
    <property type="protein sequence ID" value="NIJ54005.1"/>
    <property type="molecule type" value="Genomic_DNA"/>
</dbReference>
<dbReference type="PIRSF" id="PIRSF033490">
    <property type="entry name" value="MazF"/>
    <property type="match status" value="1"/>
</dbReference>
<dbReference type="GO" id="GO:0016787">
    <property type="term" value="F:hydrolase activity"/>
    <property type="evidence" value="ECO:0007669"/>
    <property type="project" value="UniProtKB-KW"/>
</dbReference>
<dbReference type="RefSeq" id="WP_208408326.1">
    <property type="nucleotide sequence ID" value="NZ_JAASQJ010000003.1"/>
</dbReference>
<protein>
    <recommendedName>
        <fullName evidence="1">mRNA interferase</fullName>
        <ecNumber evidence="1">3.1.-.-</ecNumber>
    </recommendedName>
</protein>